<keyword evidence="3" id="KW-1185">Reference proteome</keyword>
<dbReference type="Proteomes" id="UP001161017">
    <property type="component" value="Unassembled WGS sequence"/>
</dbReference>
<evidence type="ECO:0000313" key="3">
    <source>
        <dbReference type="Proteomes" id="UP001161017"/>
    </source>
</evidence>
<organism evidence="2 3">
    <name type="scientific">Ramalina farinacea</name>
    <dbReference type="NCBI Taxonomy" id="258253"/>
    <lineage>
        <taxon>Eukaryota</taxon>
        <taxon>Fungi</taxon>
        <taxon>Dikarya</taxon>
        <taxon>Ascomycota</taxon>
        <taxon>Pezizomycotina</taxon>
        <taxon>Lecanoromycetes</taxon>
        <taxon>OSLEUM clade</taxon>
        <taxon>Lecanoromycetidae</taxon>
        <taxon>Lecanorales</taxon>
        <taxon>Lecanorineae</taxon>
        <taxon>Ramalinaceae</taxon>
        <taxon>Ramalina</taxon>
    </lineage>
</organism>
<accession>A0AA43QJX5</accession>
<sequence length="114" mass="11746">MASSTADPDTSAQAQNTSVAAPELASEPPAAAPIAAATDTDTTSETDDSALGESDTLDLQYHALRLAFGDKAYFAPIGDEPKAIMDVGTGTGTMLSPQTCSELIALFNYRDMGN</sequence>
<feature type="compositionally biased region" description="Polar residues" evidence="1">
    <location>
        <begin position="1"/>
        <end position="19"/>
    </location>
</feature>
<name>A0AA43QJX5_9LECA</name>
<dbReference type="AlphaFoldDB" id="A0AA43QJX5"/>
<evidence type="ECO:0000256" key="1">
    <source>
        <dbReference type="SAM" id="MobiDB-lite"/>
    </source>
</evidence>
<reference evidence="2" key="1">
    <citation type="journal article" date="2023" name="Genome Biol. Evol.">
        <title>First Whole Genome Sequence and Flow Cytometry Genome Size Data for the Lichen-Forming Fungus Ramalina farinacea (Ascomycota).</title>
        <authorList>
            <person name="Llewellyn T."/>
            <person name="Mian S."/>
            <person name="Hill R."/>
            <person name="Leitch I.J."/>
            <person name="Gaya E."/>
        </authorList>
    </citation>
    <scope>NUCLEOTIDE SEQUENCE</scope>
    <source>
        <strain evidence="2">LIQ254RAFAR</strain>
    </source>
</reference>
<dbReference type="EMBL" id="JAPUFD010000006">
    <property type="protein sequence ID" value="MDI1487872.1"/>
    <property type="molecule type" value="Genomic_DNA"/>
</dbReference>
<protein>
    <submittedName>
        <fullName evidence="2">Uncharacterized protein</fullName>
    </submittedName>
</protein>
<comment type="caution">
    <text evidence="2">The sequence shown here is derived from an EMBL/GenBank/DDBJ whole genome shotgun (WGS) entry which is preliminary data.</text>
</comment>
<proteinExistence type="predicted"/>
<gene>
    <name evidence="2" type="ORF">OHK93_007145</name>
</gene>
<feature type="compositionally biased region" description="Low complexity" evidence="1">
    <location>
        <begin position="20"/>
        <end position="41"/>
    </location>
</feature>
<feature type="region of interest" description="Disordered" evidence="1">
    <location>
        <begin position="1"/>
        <end position="55"/>
    </location>
</feature>
<evidence type="ECO:0000313" key="2">
    <source>
        <dbReference type="EMBL" id="MDI1487872.1"/>
    </source>
</evidence>